<protein>
    <submittedName>
        <fullName evidence="1">Uncharacterized protein</fullName>
    </submittedName>
</protein>
<accession>H6Q9V6</accession>
<dbReference type="KEGG" id="pog:Pogu_0987"/>
<dbReference type="HOGENOM" id="CLU_2433991_0_0_2"/>
<organism evidence="1 2">
    <name type="scientific">Pyrobaculum oguniense (strain DSM 13380 / JCM 10595 / TE7)</name>
    <dbReference type="NCBI Taxonomy" id="698757"/>
    <lineage>
        <taxon>Archaea</taxon>
        <taxon>Thermoproteota</taxon>
        <taxon>Thermoprotei</taxon>
        <taxon>Thermoproteales</taxon>
        <taxon>Thermoproteaceae</taxon>
        <taxon>Pyrobaculum</taxon>
    </lineage>
</organism>
<reference evidence="1 2" key="1">
    <citation type="journal article" date="2012" name="Stand. Genomic Sci.">
        <title>Complete genome sequence of Pyrobaculum oguniense.</title>
        <authorList>
            <person name="Bernick D.L."/>
            <person name="Karplus K."/>
            <person name="Lui L.M."/>
            <person name="Coker J.K."/>
            <person name="Murphy J.N."/>
            <person name="Chan P.P."/>
            <person name="Cozen A.E."/>
            <person name="Lowe T.M."/>
        </authorList>
    </citation>
    <scope>NUCLEOTIDE SEQUENCE [LARGE SCALE GENOMIC DNA]</scope>
    <source>
        <strain evidence="1 2">TE7</strain>
    </source>
</reference>
<dbReference type="Proteomes" id="UP000009062">
    <property type="component" value="Chromosome"/>
</dbReference>
<keyword evidence="2" id="KW-1185">Reference proteome</keyword>
<gene>
    <name evidence="1" type="ordered locus">Pogu_0987</name>
</gene>
<dbReference type="STRING" id="698757.Pogu_0987"/>
<dbReference type="AlphaFoldDB" id="H6Q9V6"/>
<dbReference type="eggNOG" id="arCOG00333">
    <property type="taxonomic scope" value="Archaea"/>
</dbReference>
<sequence>MVFEVCVHCSVSLDNCPTYVRTKDIYNSPVGRAELIIAVLKAESLSGRIFGKAVGARTFDEKHLEKISTQCCLLWTPRISTLWARRCRAG</sequence>
<name>H6Q9V6_PYROT</name>
<proteinExistence type="predicted"/>
<dbReference type="EMBL" id="CP003316">
    <property type="protein sequence ID" value="AFA39014.1"/>
    <property type="molecule type" value="Genomic_DNA"/>
</dbReference>
<evidence type="ECO:0000313" key="1">
    <source>
        <dbReference type="EMBL" id="AFA39014.1"/>
    </source>
</evidence>
<evidence type="ECO:0000313" key="2">
    <source>
        <dbReference type="Proteomes" id="UP000009062"/>
    </source>
</evidence>